<sequence length="54" mass="6209">MDAHFGTTNCVVRHPFLSLPLFFISSARPHRLVAKRREGSKQGRGVHGWLAYFR</sequence>
<protein>
    <submittedName>
        <fullName evidence="1">Uncharacterized protein</fullName>
    </submittedName>
</protein>
<dbReference type="AlphaFoldDB" id="A0A0A9E0A1"/>
<accession>A0A0A9E0A1</accession>
<reference evidence="1" key="1">
    <citation type="submission" date="2014-09" db="EMBL/GenBank/DDBJ databases">
        <authorList>
            <person name="Magalhaes I.L.F."/>
            <person name="Oliveira U."/>
            <person name="Santos F.R."/>
            <person name="Vidigal T.H.D.A."/>
            <person name="Brescovit A.D."/>
            <person name="Santos A.J."/>
        </authorList>
    </citation>
    <scope>NUCLEOTIDE SEQUENCE</scope>
    <source>
        <tissue evidence="1">Shoot tissue taken approximately 20 cm above the soil surface</tissue>
    </source>
</reference>
<reference evidence="1" key="2">
    <citation type="journal article" date="2015" name="Data Brief">
        <title>Shoot transcriptome of the giant reed, Arundo donax.</title>
        <authorList>
            <person name="Barrero R.A."/>
            <person name="Guerrero F.D."/>
            <person name="Moolhuijzen P."/>
            <person name="Goolsby J.A."/>
            <person name="Tidwell J."/>
            <person name="Bellgard S.E."/>
            <person name="Bellgard M.I."/>
        </authorList>
    </citation>
    <scope>NUCLEOTIDE SEQUENCE</scope>
    <source>
        <tissue evidence="1">Shoot tissue taken approximately 20 cm above the soil surface</tissue>
    </source>
</reference>
<dbReference type="EMBL" id="GBRH01208478">
    <property type="protein sequence ID" value="JAD89417.1"/>
    <property type="molecule type" value="Transcribed_RNA"/>
</dbReference>
<name>A0A0A9E0A1_ARUDO</name>
<organism evidence="1">
    <name type="scientific">Arundo donax</name>
    <name type="common">Giant reed</name>
    <name type="synonym">Donax arundinaceus</name>
    <dbReference type="NCBI Taxonomy" id="35708"/>
    <lineage>
        <taxon>Eukaryota</taxon>
        <taxon>Viridiplantae</taxon>
        <taxon>Streptophyta</taxon>
        <taxon>Embryophyta</taxon>
        <taxon>Tracheophyta</taxon>
        <taxon>Spermatophyta</taxon>
        <taxon>Magnoliopsida</taxon>
        <taxon>Liliopsida</taxon>
        <taxon>Poales</taxon>
        <taxon>Poaceae</taxon>
        <taxon>PACMAD clade</taxon>
        <taxon>Arundinoideae</taxon>
        <taxon>Arundineae</taxon>
        <taxon>Arundo</taxon>
    </lineage>
</organism>
<evidence type="ECO:0000313" key="1">
    <source>
        <dbReference type="EMBL" id="JAD89417.1"/>
    </source>
</evidence>
<proteinExistence type="predicted"/>